<comment type="caution">
    <text evidence="1">The sequence shown here is derived from an EMBL/GenBank/DDBJ whole genome shotgun (WGS) entry which is preliminary data.</text>
</comment>
<feature type="non-terminal residue" evidence="1">
    <location>
        <position position="1"/>
    </location>
</feature>
<gene>
    <name evidence="1" type="ORF">ACFL2Z_04215</name>
</gene>
<dbReference type="SUPFAM" id="SSF53649">
    <property type="entry name" value="Alkaline phosphatase-like"/>
    <property type="match status" value="1"/>
</dbReference>
<proteinExistence type="predicted"/>
<dbReference type="Proteomes" id="UP001594288">
    <property type="component" value="Unassembled WGS sequence"/>
</dbReference>
<sequence length="146" mass="16081">EEIYSGRFLTEAPDLYFLPRDPTVGVFGDFEFSSNKVVEPASSAISAQHRMEGIFLAKGPGIRQGAEVEGLRVIDVAPSLMYMMGLPIPRGLDGKLPEGVFLKEELEARPPAYFDLEDVIKGADGERKSMEDESVKQRLKGLGYIS</sequence>
<keyword evidence="2" id="KW-1185">Reference proteome</keyword>
<organism evidence="1 2">
    <name type="scientific">Eiseniibacteriota bacterium</name>
    <dbReference type="NCBI Taxonomy" id="2212470"/>
    <lineage>
        <taxon>Bacteria</taxon>
        <taxon>Candidatus Eiseniibacteriota</taxon>
    </lineage>
</organism>
<protein>
    <submittedName>
        <fullName evidence="1">Uncharacterized protein</fullName>
    </submittedName>
</protein>
<name>A0ABV6YQA2_UNCEI</name>
<evidence type="ECO:0000313" key="2">
    <source>
        <dbReference type="Proteomes" id="UP001594288"/>
    </source>
</evidence>
<dbReference type="InterPro" id="IPR017850">
    <property type="entry name" value="Alkaline_phosphatase_core_sf"/>
</dbReference>
<accession>A0ABV6YQA2</accession>
<evidence type="ECO:0000313" key="1">
    <source>
        <dbReference type="EMBL" id="MFC1800097.1"/>
    </source>
</evidence>
<reference evidence="1 2" key="1">
    <citation type="submission" date="2024-09" db="EMBL/GenBank/DDBJ databases">
        <authorList>
            <person name="D'Angelo T."/>
        </authorList>
    </citation>
    <scope>NUCLEOTIDE SEQUENCE [LARGE SCALE GENOMIC DNA]</scope>
    <source>
        <strain evidence="1">SAG AM-311-F02</strain>
    </source>
</reference>
<dbReference type="EMBL" id="JBHPEI010000067">
    <property type="protein sequence ID" value="MFC1800097.1"/>
    <property type="molecule type" value="Genomic_DNA"/>
</dbReference>
<dbReference type="Gene3D" id="3.40.720.10">
    <property type="entry name" value="Alkaline Phosphatase, subunit A"/>
    <property type="match status" value="1"/>
</dbReference>